<dbReference type="PANTHER" id="PTHR11070">
    <property type="entry name" value="UVRD / RECB / PCRA DNA HELICASE FAMILY MEMBER"/>
    <property type="match status" value="1"/>
</dbReference>
<dbReference type="GO" id="GO:0033202">
    <property type="term" value="C:DNA helicase complex"/>
    <property type="evidence" value="ECO:0007669"/>
    <property type="project" value="TreeGrafter"/>
</dbReference>
<sequence>MRRIIDPPKDQWDLLPTPLTAGERQVAELFDAKLSSEWEMYVQPHLNGLRPDLVLLNPFAGIAVYEIKDWTLETLQNAVRRRSVKQPIRQIRLYKEEIYELYCPRLNDKSGIAAITAGLIFTNIPQEEVNRILFAAQSEGMREHRDIYPISGSETVSEGNVGDLFPESRRWGKRMPSKIMSTDTAADLRGWLQEPGFSQDQRKPIRLNLDQQEIARVHTVSRFRRVKGPAGSGKSLALAARAAELASQEKKVLVCTFNITLMNYLRDLVSRYIRTIIGQRRTRRQVIRRQLDFRHFHGWCKWICIIAGVEEKYRSLWERFPRKDVLNTHMANLVTQIYSDPKMCEDIPKYDAVLVDEGQDYRLDWWQTLRKTLKPKGEMLLVADKTQNVYGTAESWTEKAMTGAGFSGPWKELRDSHRLPSVLSPILKAYSDDFLLPSGVDVDLPVPKQLEFNFEAPPDLRWVQVCSEDLLTEVSFEEVRRHMQFLQEDTAIPDIIFLVQDNSHGLKFVERCSQHNINVLHTFGMDDSSDRGLDSTHENIDSRRRKLSFFGAYIPK</sequence>
<dbReference type="GO" id="GO:0000725">
    <property type="term" value="P:recombinational repair"/>
    <property type="evidence" value="ECO:0007669"/>
    <property type="project" value="TreeGrafter"/>
</dbReference>
<dbReference type="AlphaFoldDB" id="A0A6B0YV09"/>
<feature type="domain" description="NERD" evidence="1">
    <location>
        <begin position="21"/>
        <end position="102"/>
    </location>
</feature>
<organism evidence="2">
    <name type="scientific">Caldilineaceae bacterium SB0664_bin_27</name>
    <dbReference type="NCBI Taxonomy" id="2605260"/>
    <lineage>
        <taxon>Bacteria</taxon>
        <taxon>Bacillati</taxon>
        <taxon>Chloroflexota</taxon>
        <taxon>Caldilineae</taxon>
        <taxon>Caldilineales</taxon>
        <taxon>Caldilineaceae</taxon>
    </lineage>
</organism>
<reference evidence="2" key="1">
    <citation type="submission" date="2019-09" db="EMBL/GenBank/DDBJ databases">
        <title>Characterisation of the sponge microbiome using genome-centric metagenomics.</title>
        <authorList>
            <person name="Engelberts J.P."/>
            <person name="Robbins S.J."/>
            <person name="De Goeij J.M."/>
            <person name="Aranda M."/>
            <person name="Bell S.C."/>
            <person name="Webster N.S."/>
        </authorList>
    </citation>
    <scope>NUCLEOTIDE SEQUENCE</scope>
    <source>
        <strain evidence="2">SB0664_bin_27</strain>
    </source>
</reference>
<evidence type="ECO:0000259" key="1">
    <source>
        <dbReference type="Pfam" id="PF08378"/>
    </source>
</evidence>
<dbReference type="Pfam" id="PF13245">
    <property type="entry name" value="AAA_19"/>
    <property type="match status" value="1"/>
</dbReference>
<dbReference type="GO" id="GO:0003677">
    <property type="term" value="F:DNA binding"/>
    <property type="evidence" value="ECO:0007669"/>
    <property type="project" value="InterPro"/>
</dbReference>
<dbReference type="GO" id="GO:0043138">
    <property type="term" value="F:3'-5' DNA helicase activity"/>
    <property type="evidence" value="ECO:0007669"/>
    <property type="project" value="TreeGrafter"/>
</dbReference>
<gene>
    <name evidence="2" type="ORF">F4Y42_08955</name>
</gene>
<dbReference type="InterPro" id="IPR000212">
    <property type="entry name" value="DNA_helicase_UvrD/REP"/>
</dbReference>
<name>A0A6B0YV09_9CHLR</name>
<proteinExistence type="predicted"/>
<dbReference type="InterPro" id="IPR027417">
    <property type="entry name" value="P-loop_NTPase"/>
</dbReference>
<dbReference type="SUPFAM" id="SSF52540">
    <property type="entry name" value="P-loop containing nucleoside triphosphate hydrolases"/>
    <property type="match status" value="1"/>
</dbReference>
<dbReference type="GO" id="GO:0005524">
    <property type="term" value="F:ATP binding"/>
    <property type="evidence" value="ECO:0007669"/>
    <property type="project" value="InterPro"/>
</dbReference>
<evidence type="ECO:0000313" key="2">
    <source>
        <dbReference type="EMBL" id="MXY93562.1"/>
    </source>
</evidence>
<accession>A0A6B0YV09</accession>
<comment type="caution">
    <text evidence="2">The sequence shown here is derived from an EMBL/GenBank/DDBJ whole genome shotgun (WGS) entry which is preliminary data.</text>
</comment>
<dbReference type="EMBL" id="VXRG01000074">
    <property type="protein sequence ID" value="MXY93562.1"/>
    <property type="molecule type" value="Genomic_DNA"/>
</dbReference>
<dbReference type="PANTHER" id="PTHR11070:SF2">
    <property type="entry name" value="ATP-DEPENDENT DNA HELICASE SRS2"/>
    <property type="match status" value="1"/>
</dbReference>
<protein>
    <submittedName>
        <fullName evidence="2">AAA family ATPase</fullName>
    </submittedName>
</protein>
<dbReference type="Gene3D" id="3.40.50.300">
    <property type="entry name" value="P-loop containing nucleotide triphosphate hydrolases"/>
    <property type="match status" value="1"/>
</dbReference>
<dbReference type="Pfam" id="PF08378">
    <property type="entry name" value="NERD"/>
    <property type="match status" value="1"/>
</dbReference>
<dbReference type="GO" id="GO:0005829">
    <property type="term" value="C:cytosol"/>
    <property type="evidence" value="ECO:0007669"/>
    <property type="project" value="TreeGrafter"/>
</dbReference>
<dbReference type="InterPro" id="IPR011528">
    <property type="entry name" value="NERD"/>
</dbReference>